<gene>
    <name evidence="3" type="ORF">AJ85_17490</name>
    <name evidence="2" type="ORF">BALCAV_0218235</name>
</gene>
<evidence type="ECO:0008006" key="6">
    <source>
        <dbReference type="Google" id="ProtNLM"/>
    </source>
</evidence>
<feature type="transmembrane region" description="Helical" evidence="1">
    <location>
        <begin position="91"/>
        <end position="108"/>
    </location>
</feature>
<feature type="transmembrane region" description="Helical" evidence="1">
    <location>
        <begin position="201"/>
        <end position="217"/>
    </location>
</feature>
<dbReference type="InterPro" id="IPR019286">
    <property type="entry name" value="DUF2339_TM"/>
</dbReference>
<evidence type="ECO:0000313" key="3">
    <source>
        <dbReference type="EMBL" id="THG92080.1"/>
    </source>
</evidence>
<feature type="transmembrane region" description="Helical" evidence="1">
    <location>
        <begin position="114"/>
        <end position="136"/>
    </location>
</feature>
<dbReference type="EMBL" id="JALP01000022">
    <property type="protein sequence ID" value="THG92080.1"/>
    <property type="molecule type" value="Genomic_DNA"/>
</dbReference>
<evidence type="ECO:0000313" key="2">
    <source>
        <dbReference type="EMBL" id="KGA96128.1"/>
    </source>
</evidence>
<feature type="transmembrane region" description="Helical" evidence="1">
    <location>
        <begin position="584"/>
        <end position="605"/>
    </location>
</feature>
<dbReference type="RefSeq" id="WP_003322373.1">
    <property type="nucleotide sequence ID" value="NZ_ALPT02000079.1"/>
</dbReference>
<name>A0A094WJK6_ALKAL</name>
<dbReference type="Pfam" id="PF10101">
    <property type="entry name" value="DUF2339"/>
    <property type="match status" value="2"/>
</dbReference>
<dbReference type="Proteomes" id="UP000002754">
    <property type="component" value="Unassembled WGS sequence"/>
</dbReference>
<keyword evidence="1" id="KW-0472">Membrane</keyword>
<dbReference type="eggNOG" id="COG5373">
    <property type="taxonomic scope" value="Bacteria"/>
</dbReference>
<keyword evidence="4" id="KW-1185">Reference proteome</keyword>
<feature type="transmembrane region" description="Helical" evidence="1">
    <location>
        <begin position="490"/>
        <end position="511"/>
    </location>
</feature>
<feature type="transmembrane region" description="Helical" evidence="1">
    <location>
        <begin position="467"/>
        <end position="484"/>
    </location>
</feature>
<keyword evidence="1" id="KW-1133">Transmembrane helix</keyword>
<dbReference type="AlphaFoldDB" id="A0A094WJK6"/>
<feature type="transmembrane region" description="Helical" evidence="1">
    <location>
        <begin position="523"/>
        <end position="542"/>
    </location>
</feature>
<keyword evidence="1" id="KW-0812">Transmembrane</keyword>
<feature type="transmembrane region" description="Helical" evidence="1">
    <location>
        <begin position="611"/>
        <end position="629"/>
    </location>
</feature>
<dbReference type="Proteomes" id="UP000297014">
    <property type="component" value="Unassembled WGS sequence"/>
</dbReference>
<protein>
    <recommendedName>
        <fullName evidence="6">DUF2339 domain-containing protein</fullName>
    </recommendedName>
</protein>
<sequence>MDQERIEQLEKRVQQLEREILLLKNEPLNQEGKAEPLHEGIKKKENKYPLLEDAEALPRNSGQIQNHGLNSGTKPKSQESRDWEYEIGRVWLPRIFIFVLFIGIIWGFKVVVDYGILTEPVRVVLGFVVALLLYFIGERQMKAKREGLGKTLLVGAVGVLILTTFAMHILYSMIPTYPAFILNLTWISIGLFLSHHHKSEVMAILIAIIGYLIPFLVFGTATILVPVVYVILFYAALVYFAINKGYKVLFYVTTSLLHFVYFAFVISAIMFDVDRMLQVMAVGAVIQQLLIFYAVYLRKFQKMYPIPLLFTSFVVTTFWVKMGTLQADYFYLVYLIFISVAFAVLFYLQRHTTDLQKREFTSVSIAITTFALFLLILEAFQYEGNTLTIVFLIQGLIALYLGARYQFIFQQVMGGFIYFVGVMLVLQTAIFKMVSFETLIWFFFIASLYGLVYLSKKFYQQKAEVQISVLFASIVGHLLLMFSLPPYDVIWSFSFITFVATAGSLLGLYFWTRNTYQQNQAVLIVMGAVNVIVHLVILSDFVRMLTNGLTDGNISMMSLSFAWALYAAGSIIIGVVYDKKVFRLLGLGLLFLTLLKVIFIDLYYLTIMIRAVLFIGLGMIGILLSRLFYVKKEKEEHEHIG</sequence>
<accession>A0A094WJK6</accession>
<feature type="transmembrane region" description="Helical" evidence="1">
    <location>
        <begin position="329"/>
        <end position="348"/>
    </location>
</feature>
<organism evidence="2 4">
    <name type="scientific">Alkalihalobacillus alcalophilus ATCC 27647 = CGMCC 1.3604</name>
    <dbReference type="NCBI Taxonomy" id="1218173"/>
    <lineage>
        <taxon>Bacteria</taxon>
        <taxon>Bacillati</taxon>
        <taxon>Bacillota</taxon>
        <taxon>Bacilli</taxon>
        <taxon>Bacillales</taxon>
        <taxon>Bacillaceae</taxon>
        <taxon>Alkalihalobacillus</taxon>
    </lineage>
</organism>
<evidence type="ECO:0000313" key="4">
    <source>
        <dbReference type="Proteomes" id="UP000002754"/>
    </source>
</evidence>
<feature type="transmembrane region" description="Helical" evidence="1">
    <location>
        <begin position="223"/>
        <end position="242"/>
    </location>
</feature>
<dbReference type="OrthoDB" id="1805246at2"/>
<feature type="transmembrane region" description="Helical" evidence="1">
    <location>
        <begin position="386"/>
        <end position="403"/>
    </location>
</feature>
<feature type="transmembrane region" description="Helical" evidence="1">
    <location>
        <begin position="554"/>
        <end position="577"/>
    </location>
</feature>
<dbReference type="STRING" id="1218173.BALCAV_0218235"/>
<comment type="caution">
    <text evidence="2">The sequence shown here is derived from an EMBL/GenBank/DDBJ whole genome shotgun (WGS) entry which is preliminary data.</text>
</comment>
<feature type="transmembrane region" description="Helical" evidence="1">
    <location>
        <begin position="177"/>
        <end position="194"/>
    </location>
</feature>
<evidence type="ECO:0000256" key="1">
    <source>
        <dbReference type="SAM" id="Phobius"/>
    </source>
</evidence>
<dbReference type="PANTHER" id="PTHR38434:SF1">
    <property type="entry name" value="BLL2549 PROTEIN"/>
    <property type="match status" value="1"/>
</dbReference>
<reference evidence="2 4" key="1">
    <citation type="journal article" date="2014" name="Genome Announc.">
        <title>Draft Genome Sequence of Bacillus alcalophilus AV1934, a Classic Alkaliphile Isolated from Human Feces in 1934.</title>
        <authorList>
            <person name="Attie O."/>
            <person name="Jayaprakash A."/>
            <person name="Shah H."/>
            <person name="Paulsen I.T."/>
            <person name="Morino M."/>
            <person name="Takahashi Y."/>
            <person name="Narumi I."/>
            <person name="Sachidanandam R."/>
            <person name="Satoh K."/>
            <person name="Ito M."/>
            <person name="Krulwich T.A."/>
        </authorList>
    </citation>
    <scope>NUCLEOTIDE SEQUENCE [LARGE SCALE GENOMIC DNA]</scope>
    <source>
        <strain evidence="2 4">AV1934</strain>
    </source>
</reference>
<feature type="transmembrane region" description="Helical" evidence="1">
    <location>
        <begin position="304"/>
        <end position="323"/>
    </location>
</feature>
<evidence type="ECO:0000313" key="5">
    <source>
        <dbReference type="Proteomes" id="UP000297014"/>
    </source>
</evidence>
<feature type="transmembrane region" description="Helical" evidence="1">
    <location>
        <begin position="439"/>
        <end position="455"/>
    </location>
</feature>
<proteinExistence type="predicted"/>
<feature type="transmembrane region" description="Helical" evidence="1">
    <location>
        <begin position="415"/>
        <end position="433"/>
    </location>
</feature>
<feature type="transmembrane region" description="Helical" evidence="1">
    <location>
        <begin position="148"/>
        <end position="171"/>
    </location>
</feature>
<reference evidence="3 5" key="2">
    <citation type="submission" date="2014-01" db="EMBL/GenBank/DDBJ databases">
        <title>Draft genome sequencing of Bacillus alcalophilus CGMCC 1.3604.</title>
        <authorList>
            <person name="Yang J."/>
            <person name="Diao L."/>
            <person name="Yang S."/>
        </authorList>
    </citation>
    <scope>NUCLEOTIDE SEQUENCE [LARGE SCALE GENOMIC DNA]</scope>
    <source>
        <strain evidence="3 5">CGMCC 1.3604</strain>
    </source>
</reference>
<dbReference type="InterPro" id="IPR049813">
    <property type="entry name" value="Elp-1-like_TD"/>
</dbReference>
<feature type="transmembrane region" description="Helical" evidence="1">
    <location>
        <begin position="277"/>
        <end position="297"/>
    </location>
</feature>
<feature type="transmembrane region" description="Helical" evidence="1">
    <location>
        <begin position="249"/>
        <end position="271"/>
    </location>
</feature>
<dbReference type="EMBL" id="ALPT02000079">
    <property type="protein sequence ID" value="KGA96128.1"/>
    <property type="molecule type" value="Genomic_DNA"/>
</dbReference>
<dbReference type="CDD" id="cd21931">
    <property type="entry name" value="TD_EMAP-like"/>
    <property type="match status" value="1"/>
</dbReference>
<feature type="transmembrane region" description="Helical" evidence="1">
    <location>
        <begin position="360"/>
        <end position="380"/>
    </location>
</feature>
<dbReference type="PANTHER" id="PTHR38434">
    <property type="entry name" value="BLL2549 PROTEIN"/>
    <property type="match status" value="1"/>
</dbReference>